<dbReference type="InterPro" id="IPR007963">
    <property type="entry name" value="Peptidase_M61_catalytic"/>
</dbReference>
<dbReference type="Gene3D" id="2.60.40.3650">
    <property type="match status" value="1"/>
</dbReference>
<evidence type="ECO:0000256" key="1">
    <source>
        <dbReference type="SAM" id="SignalP"/>
    </source>
</evidence>
<keyword evidence="1" id="KW-0732">Signal</keyword>
<keyword evidence="4" id="KW-0482">Metalloprotease</keyword>
<dbReference type="Gene3D" id="2.30.42.10">
    <property type="match status" value="1"/>
</dbReference>
<sequence length="635" mass="71685">MKKILTCVIAMAFCLAAQALPEDQYEYVLDLTVVKDDKVQVILTPPKIKESETTFYMPKIIPGTYSVADYGRFIEDFKALDKKGKELKVEKTSVNSWKIYKANKLSQISYWVKDSYDNDVDGPGVFEPAGTNIEEGKNFVINSAGFFGYFENMTRLPFKFNVVRDSKMYGSTGLVALSTGISMDTSLDLSEINLETSEAEVDTYLTESYDHLVDNPLMYCEPDTSIVNVAGAEVLISTYSPGQIVKSEEVKGAIEQILMAQKEYLGGELPVDKYAFICYFTERPVRSIGALEHSYSSLYSMRNQPIQTMIGMFNRFAAHEFFHIVTPLNIHSQEIHQFDFNEPKMSKHLWLYEGITEFFAGNVQVKYDILTPEDYLQALQGKMVNASTRFNDSLAFTDLSKYTLDKYSDQYGNVYEKGALIGMCLDLKLRSLSGGSYGVQNMMFDLAEKFGKDQAFDDEDLFDIITEMTYPEVREFFATYVEGTMPLPYAEFLALAGVDYRPSEQRKEISMGMPQGTIGYNPETSRIFIANEEALNEFGRAFGLKNNDVLVGINGNEIPLRGIGAFLQGVREEMKVGDEITYTVMRQGEDGSESKVDLTTEIVEVDVEYMHVLTLNEEPTKSQMAVRNGWLTKGE</sequence>
<accession>A0A1W2GKJ5</accession>
<dbReference type="GO" id="GO:0008237">
    <property type="term" value="F:metallopeptidase activity"/>
    <property type="evidence" value="ECO:0007669"/>
    <property type="project" value="UniProtKB-KW"/>
</dbReference>
<dbReference type="Pfam" id="PF05299">
    <property type="entry name" value="Peptidase_M61"/>
    <property type="match status" value="1"/>
</dbReference>
<feature type="chain" id="PRO_5013207203" evidence="1">
    <location>
        <begin position="20"/>
        <end position="635"/>
    </location>
</feature>
<evidence type="ECO:0000313" key="4">
    <source>
        <dbReference type="EMBL" id="SMD36868.1"/>
    </source>
</evidence>
<gene>
    <name evidence="4" type="ORF">SAMN04488029_3112</name>
</gene>
<dbReference type="OrthoDB" id="9778516at2"/>
<keyword evidence="5" id="KW-1185">Reference proteome</keyword>
<protein>
    <submittedName>
        <fullName evidence="4">Predicted metalloprotease, contains C-terminal PDZ domain</fullName>
    </submittedName>
</protein>
<dbReference type="Proteomes" id="UP000192472">
    <property type="component" value="Unassembled WGS sequence"/>
</dbReference>
<dbReference type="RefSeq" id="WP_084373750.1">
    <property type="nucleotide sequence ID" value="NZ_FWYF01000003.1"/>
</dbReference>
<dbReference type="InterPro" id="IPR036034">
    <property type="entry name" value="PDZ_sf"/>
</dbReference>
<dbReference type="STRING" id="692418.SAMN04488029_3112"/>
<keyword evidence="4" id="KW-0645">Protease</keyword>
<dbReference type="InterPro" id="IPR040756">
    <property type="entry name" value="Peptidase_M61_N"/>
</dbReference>
<dbReference type="SUPFAM" id="SSF55486">
    <property type="entry name" value="Metalloproteases ('zincins'), catalytic domain"/>
    <property type="match status" value="1"/>
</dbReference>
<feature type="domain" description="Peptidase M61 catalytic" evidence="2">
    <location>
        <begin position="315"/>
        <end position="421"/>
    </location>
</feature>
<dbReference type="AlphaFoldDB" id="A0A1W2GKJ5"/>
<name>A0A1W2GKJ5_REIFA</name>
<evidence type="ECO:0000313" key="5">
    <source>
        <dbReference type="Proteomes" id="UP000192472"/>
    </source>
</evidence>
<dbReference type="GO" id="GO:0006508">
    <property type="term" value="P:proteolysis"/>
    <property type="evidence" value="ECO:0007669"/>
    <property type="project" value="UniProtKB-KW"/>
</dbReference>
<dbReference type="InterPro" id="IPR027268">
    <property type="entry name" value="Peptidase_M4/M1_CTD_sf"/>
</dbReference>
<dbReference type="Gene3D" id="1.10.390.10">
    <property type="entry name" value="Neutral Protease Domain 2"/>
    <property type="match status" value="1"/>
</dbReference>
<evidence type="ECO:0000259" key="2">
    <source>
        <dbReference type="Pfam" id="PF05299"/>
    </source>
</evidence>
<evidence type="ECO:0000259" key="3">
    <source>
        <dbReference type="Pfam" id="PF17899"/>
    </source>
</evidence>
<reference evidence="4 5" key="1">
    <citation type="submission" date="2017-04" db="EMBL/GenBank/DDBJ databases">
        <authorList>
            <person name="Afonso C.L."/>
            <person name="Miller P.J."/>
            <person name="Scott M.A."/>
            <person name="Spackman E."/>
            <person name="Goraichik I."/>
            <person name="Dimitrov K.M."/>
            <person name="Suarez D.L."/>
            <person name="Swayne D.E."/>
        </authorList>
    </citation>
    <scope>NUCLEOTIDE SEQUENCE [LARGE SCALE GENOMIC DNA]</scope>
    <source>
        <strain evidence="4 5">DSM 26133</strain>
    </source>
</reference>
<feature type="domain" description="Peptidase M61 N-terminal" evidence="3">
    <location>
        <begin position="27"/>
        <end position="220"/>
    </location>
</feature>
<dbReference type="Pfam" id="PF17899">
    <property type="entry name" value="Peptidase_M61_N"/>
    <property type="match status" value="1"/>
</dbReference>
<organism evidence="4 5">
    <name type="scientific">Reichenbachiella faecimaris</name>
    <dbReference type="NCBI Taxonomy" id="692418"/>
    <lineage>
        <taxon>Bacteria</taxon>
        <taxon>Pseudomonadati</taxon>
        <taxon>Bacteroidota</taxon>
        <taxon>Cytophagia</taxon>
        <taxon>Cytophagales</taxon>
        <taxon>Reichenbachiellaceae</taxon>
        <taxon>Reichenbachiella</taxon>
    </lineage>
</organism>
<proteinExistence type="predicted"/>
<feature type="signal peptide" evidence="1">
    <location>
        <begin position="1"/>
        <end position="19"/>
    </location>
</feature>
<dbReference type="EMBL" id="FWYF01000003">
    <property type="protein sequence ID" value="SMD36868.1"/>
    <property type="molecule type" value="Genomic_DNA"/>
</dbReference>
<keyword evidence="4" id="KW-0378">Hydrolase</keyword>